<protein>
    <submittedName>
        <fullName evidence="1">Uncharacterized protein</fullName>
    </submittedName>
</protein>
<proteinExistence type="predicted"/>
<reference evidence="1" key="1">
    <citation type="submission" date="2023-04" db="EMBL/GenBank/DDBJ databases">
        <title>Draft Genome sequencing of Naganishia species isolated from polar environments using Oxford Nanopore Technology.</title>
        <authorList>
            <person name="Leo P."/>
            <person name="Venkateswaran K."/>
        </authorList>
    </citation>
    <scope>NUCLEOTIDE SEQUENCE</scope>
    <source>
        <strain evidence="1">DBVPG 5303</strain>
    </source>
</reference>
<name>A0ACC2WWB1_9TREE</name>
<comment type="caution">
    <text evidence="1">The sequence shown here is derived from an EMBL/GenBank/DDBJ whole genome shotgun (WGS) entry which is preliminary data.</text>
</comment>
<evidence type="ECO:0000313" key="1">
    <source>
        <dbReference type="EMBL" id="KAJ9115798.1"/>
    </source>
</evidence>
<evidence type="ECO:0000313" key="2">
    <source>
        <dbReference type="Proteomes" id="UP001234202"/>
    </source>
</evidence>
<accession>A0ACC2WWB1</accession>
<keyword evidence="2" id="KW-1185">Reference proteome</keyword>
<gene>
    <name evidence="1" type="ORF">QFC24_006906</name>
</gene>
<dbReference type="Proteomes" id="UP001234202">
    <property type="component" value="Unassembled WGS sequence"/>
</dbReference>
<organism evidence="1 2">
    <name type="scientific">Naganishia onofrii</name>
    <dbReference type="NCBI Taxonomy" id="1851511"/>
    <lineage>
        <taxon>Eukaryota</taxon>
        <taxon>Fungi</taxon>
        <taxon>Dikarya</taxon>
        <taxon>Basidiomycota</taxon>
        <taxon>Agaricomycotina</taxon>
        <taxon>Tremellomycetes</taxon>
        <taxon>Filobasidiales</taxon>
        <taxon>Filobasidiaceae</taxon>
        <taxon>Naganishia</taxon>
    </lineage>
</organism>
<dbReference type="EMBL" id="JASBWV010000041">
    <property type="protein sequence ID" value="KAJ9115798.1"/>
    <property type="molecule type" value="Genomic_DNA"/>
</dbReference>
<sequence>MNCEPPSQNITASITSLPEAEHEHIAGVSALSGVNLMDTFRSLPNNPSYASATPTSVNHGTQPKPHQFQPHFPVTKPSAKKAHIIPNSTAIRPKGKICVFGKNDHSRLFHIFSNDTDVAQEQLKWLIAQGYSRQVELYPSQPNDVLEENIRNEFGARAPPGRLDLVKFRGSTMELNQDTWPIHSLANGSVSLAAYFRGCKHAFLFTNEWRNPPSFMKDLEEEFMTGWYVATKEANMRIHGHFDIDDDEYMKEFLNLRAIKDAGVVSTSTPGQQPEHTPPEYTSLDPFDDVFSPGIDDGYASPVSVSGYPSRLKATVESDESGDEADITSTINGWLKPAPVASTSQLPMSKVVPADFREGKMRGYQSQSDDSDDIDQEAKFKLGQRIQKAILFSTQGYHHFKKAKMDFDALLGYSGTHKHKLHATSTTAVEAKPTKEQLGVAASSYPKKRLKWVRSQDRDGQALSSPRSVIEIDSSDPETAVQVKPEAEAEKKHDPPVMTDSLPHDAPAPALTQKGKTPKRKGHRPATTPLTEQPTEASPSNAEVDVVTLSTGLPSMLEHSQINSGRDIPYTGGFSSTFLTSRCFKMY</sequence>